<feature type="compositionally biased region" description="Low complexity" evidence="1">
    <location>
        <begin position="18"/>
        <end position="38"/>
    </location>
</feature>
<dbReference type="AlphaFoldDB" id="H2YXN3"/>
<reference evidence="4" key="1">
    <citation type="submission" date="2003-08" db="EMBL/GenBank/DDBJ databases">
        <authorList>
            <person name="Birren B."/>
            <person name="Nusbaum C."/>
            <person name="Abebe A."/>
            <person name="Abouelleil A."/>
            <person name="Adekoya E."/>
            <person name="Ait-zahra M."/>
            <person name="Allen N."/>
            <person name="Allen T."/>
            <person name="An P."/>
            <person name="Anderson M."/>
            <person name="Anderson S."/>
            <person name="Arachchi H."/>
            <person name="Armbruster J."/>
            <person name="Bachantsang P."/>
            <person name="Baldwin J."/>
            <person name="Barry A."/>
            <person name="Bayul T."/>
            <person name="Blitshsteyn B."/>
            <person name="Bloom T."/>
            <person name="Blye J."/>
            <person name="Boguslavskiy L."/>
            <person name="Borowsky M."/>
            <person name="Boukhgalter B."/>
            <person name="Brunache A."/>
            <person name="Butler J."/>
            <person name="Calixte N."/>
            <person name="Calvo S."/>
            <person name="Camarata J."/>
            <person name="Campo K."/>
            <person name="Chang J."/>
            <person name="Cheshatsang Y."/>
            <person name="Citroen M."/>
            <person name="Collymore A."/>
            <person name="Considine T."/>
            <person name="Cook A."/>
            <person name="Cooke P."/>
            <person name="Corum B."/>
            <person name="Cuomo C."/>
            <person name="David R."/>
            <person name="Dawoe T."/>
            <person name="Degray S."/>
            <person name="Dodge S."/>
            <person name="Dooley K."/>
            <person name="Dorje P."/>
            <person name="Dorjee K."/>
            <person name="Dorris L."/>
            <person name="Duffey N."/>
            <person name="Dupes A."/>
            <person name="Elkins T."/>
            <person name="Engels R."/>
            <person name="Erickson J."/>
            <person name="Farina A."/>
            <person name="Faro S."/>
            <person name="Ferreira P."/>
            <person name="Fischer H."/>
            <person name="Fitzgerald M."/>
            <person name="Foley K."/>
            <person name="Gage D."/>
            <person name="Galagan J."/>
            <person name="Gearin G."/>
            <person name="Gnerre S."/>
            <person name="Gnirke A."/>
            <person name="Goyette A."/>
            <person name="Graham J."/>
            <person name="Grandbois E."/>
            <person name="Gyaltsen K."/>
            <person name="Hafez N."/>
            <person name="Hagopian D."/>
            <person name="Hagos B."/>
            <person name="Hall J."/>
            <person name="Hatcher B."/>
            <person name="Heller A."/>
            <person name="Higgins H."/>
            <person name="Honan T."/>
            <person name="Horn A."/>
            <person name="Houde N."/>
            <person name="Hughes L."/>
            <person name="Hulme W."/>
            <person name="Husby E."/>
            <person name="Iliev I."/>
            <person name="Jaffe D."/>
            <person name="Jones C."/>
            <person name="Kamal M."/>
            <person name="Kamat A."/>
            <person name="Kamvysselis M."/>
            <person name="Karlsson E."/>
            <person name="Kells C."/>
            <person name="Kieu A."/>
            <person name="Kisner P."/>
            <person name="Kodira C."/>
            <person name="Kulbokas E."/>
            <person name="Labutti K."/>
            <person name="Lama D."/>
            <person name="Landers T."/>
            <person name="Leger J."/>
            <person name="Levine S."/>
            <person name="Lewis D."/>
            <person name="Lewis T."/>
            <person name="Lindblad-toh K."/>
            <person name="Liu X."/>
            <person name="Lokyitsang T."/>
            <person name="Lokyitsang Y."/>
            <person name="Lucien O."/>
            <person name="Lui A."/>
            <person name="Ma L.J."/>
            <person name="Mabbitt R."/>
            <person name="Macdonald J."/>
            <person name="Maclean C."/>
            <person name="Major J."/>
            <person name="Manning J."/>
            <person name="Marabella R."/>
            <person name="Maru K."/>
            <person name="Matthews C."/>
            <person name="Mauceli E."/>
            <person name="Mccarthy M."/>
            <person name="Mcdonough S."/>
            <person name="Mcghee T."/>
            <person name="Meldrim J."/>
            <person name="Meneus L."/>
            <person name="Mesirov J."/>
            <person name="Mihalev A."/>
            <person name="Mihova T."/>
            <person name="Mikkelsen T."/>
            <person name="Mlenga V."/>
            <person name="Moru K."/>
            <person name="Mozes J."/>
            <person name="Mulrain L."/>
            <person name="Munson G."/>
            <person name="Naylor J."/>
            <person name="Newes C."/>
            <person name="Nguyen C."/>
            <person name="Nguyen N."/>
            <person name="Nguyen T."/>
            <person name="Nicol R."/>
            <person name="Nielsen C."/>
            <person name="Nizzari M."/>
            <person name="Norbu C."/>
            <person name="Norbu N."/>
            <person name="O'donnell P."/>
            <person name="Okoawo O."/>
            <person name="O'leary S."/>
            <person name="Omotosho B."/>
            <person name="O'neill K."/>
            <person name="Osman S."/>
            <person name="Parker S."/>
            <person name="Perrin D."/>
            <person name="Phunkhang P."/>
            <person name="Piqani B."/>
            <person name="Purcell S."/>
            <person name="Rachupka T."/>
            <person name="Ramasamy U."/>
            <person name="Rameau R."/>
            <person name="Ray V."/>
            <person name="Raymond C."/>
            <person name="Retta R."/>
            <person name="Richardson S."/>
            <person name="Rise C."/>
            <person name="Rodriguez J."/>
            <person name="Rogers J."/>
            <person name="Rogov P."/>
            <person name="Rutman M."/>
            <person name="Schupbach R."/>
            <person name="Seaman C."/>
            <person name="Settipalli S."/>
            <person name="Sharpe T."/>
            <person name="Sheridan J."/>
            <person name="Sherpa N."/>
            <person name="Shi J."/>
            <person name="Smirnov S."/>
            <person name="Smith C."/>
            <person name="Sougnez C."/>
            <person name="Spencer B."/>
            <person name="Stalker J."/>
            <person name="Stange-thomann N."/>
            <person name="Stavropoulos S."/>
            <person name="Stetson K."/>
            <person name="Stone C."/>
            <person name="Stone S."/>
            <person name="Stubbs M."/>
            <person name="Talamas J."/>
            <person name="Tchuinga P."/>
            <person name="Tenzing P."/>
            <person name="Tesfaye S."/>
            <person name="Theodore J."/>
            <person name="Thoulutsang Y."/>
            <person name="Topham K."/>
            <person name="Towey S."/>
            <person name="Tsamla T."/>
            <person name="Tsomo N."/>
            <person name="Vallee D."/>
            <person name="Vassiliev H."/>
            <person name="Venkataraman V."/>
            <person name="Vinson J."/>
            <person name="Vo A."/>
            <person name="Wade C."/>
            <person name="Wang S."/>
            <person name="Wangchuk T."/>
            <person name="Wangdi T."/>
            <person name="Whittaker C."/>
            <person name="Wilkinson J."/>
            <person name="Wu Y."/>
            <person name="Wyman D."/>
            <person name="Yadav S."/>
            <person name="Yang S."/>
            <person name="Yang X."/>
            <person name="Yeager S."/>
            <person name="Yee E."/>
            <person name="Young G."/>
            <person name="Zainoun J."/>
            <person name="Zembeck L."/>
            <person name="Zimmer A."/>
            <person name="Zody M."/>
            <person name="Lander E."/>
        </authorList>
    </citation>
    <scope>NUCLEOTIDE SEQUENCE [LARGE SCALE GENOMIC DNA]</scope>
</reference>
<dbReference type="PANTHER" id="PTHR22538:SF0">
    <property type="entry name" value="CILIA- AND FLAGELLA-ASSOCIATED PROTEIN 74"/>
    <property type="match status" value="1"/>
</dbReference>
<evidence type="ECO:0000313" key="3">
    <source>
        <dbReference type="Ensembl" id="ENSCSAVP00000010094.1"/>
    </source>
</evidence>
<dbReference type="Proteomes" id="UP000007875">
    <property type="component" value="Unassembled WGS sequence"/>
</dbReference>
<evidence type="ECO:0000259" key="2">
    <source>
        <dbReference type="Pfam" id="PF22073"/>
    </source>
</evidence>
<protein>
    <recommendedName>
        <fullName evidence="2">Cep192/Spd-2-like domain-containing protein</fullName>
    </recommendedName>
</protein>
<dbReference type="STRING" id="51511.ENSCSAVP00000010094"/>
<reference evidence="3" key="2">
    <citation type="submission" date="2025-08" db="UniProtKB">
        <authorList>
            <consortium name="Ensembl"/>
        </authorList>
    </citation>
    <scope>IDENTIFICATION</scope>
</reference>
<dbReference type="InterPro" id="IPR054090">
    <property type="entry name" value="Cep192_Spd-2-like_dom"/>
</dbReference>
<keyword evidence="4" id="KW-1185">Reference proteome</keyword>
<dbReference type="NCBIfam" id="NF012200">
    <property type="entry name" value="choice_anch_D"/>
    <property type="match status" value="1"/>
</dbReference>
<evidence type="ECO:0000256" key="1">
    <source>
        <dbReference type="SAM" id="MobiDB-lite"/>
    </source>
</evidence>
<dbReference type="Gene3D" id="2.60.40.10">
    <property type="entry name" value="Immunoglobulins"/>
    <property type="match status" value="1"/>
</dbReference>
<evidence type="ECO:0000313" key="4">
    <source>
        <dbReference type="Proteomes" id="UP000007875"/>
    </source>
</evidence>
<dbReference type="InterPro" id="IPR013783">
    <property type="entry name" value="Ig-like_fold"/>
</dbReference>
<feature type="domain" description="Cep192/Spd-2-like" evidence="2">
    <location>
        <begin position="129"/>
        <end position="217"/>
    </location>
</feature>
<accession>H2YXN3</accession>
<dbReference type="PANTHER" id="PTHR22538">
    <property type="entry name" value="CILIA- AND FLAGELLA-ASSOCIATED PROTEIN 74"/>
    <property type="match status" value="1"/>
</dbReference>
<name>H2YXN3_CIOSA</name>
<dbReference type="GeneTree" id="ENSGT00900000141054"/>
<dbReference type="HOGENOM" id="CLU_1021306_0_0_1"/>
<organism evidence="3 4">
    <name type="scientific">Ciona savignyi</name>
    <name type="common">Pacific transparent sea squirt</name>
    <dbReference type="NCBI Taxonomy" id="51511"/>
    <lineage>
        <taxon>Eukaryota</taxon>
        <taxon>Metazoa</taxon>
        <taxon>Chordata</taxon>
        <taxon>Tunicata</taxon>
        <taxon>Ascidiacea</taxon>
        <taxon>Phlebobranchia</taxon>
        <taxon>Cionidae</taxon>
        <taxon>Ciona</taxon>
    </lineage>
</organism>
<feature type="compositionally biased region" description="Basic and acidic residues" evidence="1">
    <location>
        <begin position="1"/>
        <end position="11"/>
    </location>
</feature>
<dbReference type="OMA" id="ISFERIY"/>
<feature type="region of interest" description="Disordered" evidence="1">
    <location>
        <begin position="1"/>
        <end position="61"/>
    </location>
</feature>
<dbReference type="eggNOG" id="ENOG502QPUP">
    <property type="taxonomic scope" value="Eukaryota"/>
</dbReference>
<sequence length="273" mass="29711">ARKQQEEEKQPKGKKTPKTPAKPKTGETVSKSGKSSAKSSEKQLDTNAPLPTPEEIDDKSPEYKAARASLTRAYPGSFKSFTIPCLVAPGSCSEKDLSQNYNTANTLYLEIHCPTIKPPVVIISNQGHSLTDFGQVSIGQNAIKPISIQNISDHPVELKVSVLDTSGPFQMLNALRTLRPEETHTVLVSFTPSIGRVFYEVLKIVSPSSELDVCLTGRGVTPVIKLVPHERVLDLGHVMMGESSSATFTLENQSSLSVKYSIRLDSGSLLRHD</sequence>
<proteinExistence type="predicted"/>
<reference evidence="3" key="3">
    <citation type="submission" date="2025-09" db="UniProtKB">
        <authorList>
            <consortium name="Ensembl"/>
        </authorList>
    </citation>
    <scope>IDENTIFICATION</scope>
</reference>
<dbReference type="Ensembl" id="ENSCSAVT00000010216.1">
    <property type="protein sequence ID" value="ENSCSAVP00000010094.1"/>
    <property type="gene ID" value="ENSCSAVG00000005952.1"/>
</dbReference>
<dbReference type="InParanoid" id="H2YXN3"/>
<dbReference type="Pfam" id="PF22073">
    <property type="entry name" value="Cep192_D4"/>
    <property type="match status" value="1"/>
</dbReference>